<dbReference type="Proteomes" id="UP000008720">
    <property type="component" value="Chromosome"/>
</dbReference>
<dbReference type="KEGG" id="mtt:Ftrac_2992"/>
<name>E4TTG5_MARTH</name>
<organism evidence="1 2">
    <name type="scientific">Marivirga tractuosa (strain ATCC 23168 / DSM 4126 / NBRC 15989 / NCIMB 1408 / VKM B-1430 / H-43)</name>
    <name type="common">Microscilla tractuosa</name>
    <name type="synonym">Flexibacter tractuosus</name>
    <dbReference type="NCBI Taxonomy" id="643867"/>
    <lineage>
        <taxon>Bacteria</taxon>
        <taxon>Pseudomonadati</taxon>
        <taxon>Bacteroidota</taxon>
        <taxon>Cytophagia</taxon>
        <taxon>Cytophagales</taxon>
        <taxon>Marivirgaceae</taxon>
        <taxon>Marivirga</taxon>
    </lineage>
</organism>
<keyword evidence="2" id="KW-1185">Reference proteome</keyword>
<dbReference type="HOGENOM" id="CLU_870982_0_0_10"/>
<accession>E4TTG5</accession>
<evidence type="ECO:0000313" key="2">
    <source>
        <dbReference type="Proteomes" id="UP000008720"/>
    </source>
</evidence>
<sequence length="319" mass="36319">MKKHPVFNCFRFGSVLILLISVVCCFESYSQEQKNISPYTKSESNLRNKAYQEPSEKETRKQLFLPPVIIDVNGAINEAEKSVPYDRNVYIFYPMSKDVGAFTAYLYDTRVAQYVLKIDAVDIKEKKNEKGEKVGYLIPVGLLKSNRGYRLNLALDEPIDIYFTTISDDFKKRAKSTISPDFGVTAVFFNDGEQSLVKPSLNFVVNFFPFPQNKDVPVNFYKLYSPYRFSLQMGLTLNSLAIDRVSSDLVGSNNLILGIAYQLNDKIKWSNGAVLLYEHNKQYISHDLKTLQFVYQTSITIDLDIKDLFGGIAGTLGFK</sequence>
<protein>
    <submittedName>
        <fullName evidence="1">Uncharacterized protein</fullName>
    </submittedName>
</protein>
<dbReference type="EMBL" id="CP002349">
    <property type="protein sequence ID" value="ADR22968.1"/>
    <property type="molecule type" value="Genomic_DNA"/>
</dbReference>
<dbReference type="RefSeq" id="WP_013455111.1">
    <property type="nucleotide sequence ID" value="NC_014759.1"/>
</dbReference>
<evidence type="ECO:0000313" key="1">
    <source>
        <dbReference type="EMBL" id="ADR22968.1"/>
    </source>
</evidence>
<dbReference type="AlphaFoldDB" id="E4TTG5"/>
<gene>
    <name evidence="1" type="ordered locus">Ftrac_2992</name>
</gene>
<proteinExistence type="predicted"/>
<dbReference type="STRING" id="643867.Ftrac_2992"/>
<reference evidence="1 2" key="1">
    <citation type="journal article" date="2011" name="Stand. Genomic Sci.">
        <title>Complete genome sequence of Marivirga tractuosa type strain (H-43).</title>
        <authorList>
            <person name="Pagani I."/>
            <person name="Chertkov O."/>
            <person name="Lapidus A."/>
            <person name="Lucas S."/>
            <person name="Del Rio T.G."/>
            <person name="Tice H."/>
            <person name="Copeland A."/>
            <person name="Cheng J.F."/>
            <person name="Nolan M."/>
            <person name="Saunders E."/>
            <person name="Pitluck S."/>
            <person name="Held B."/>
            <person name="Goodwin L."/>
            <person name="Liolios K."/>
            <person name="Ovchinikova G."/>
            <person name="Ivanova N."/>
            <person name="Mavromatis K."/>
            <person name="Pati A."/>
            <person name="Chen A."/>
            <person name="Palaniappan K."/>
            <person name="Land M."/>
            <person name="Hauser L."/>
            <person name="Jeffries C.D."/>
            <person name="Detter J.C."/>
            <person name="Han C."/>
            <person name="Tapia R."/>
            <person name="Ngatchou-Djao O.D."/>
            <person name="Rohde M."/>
            <person name="Goker M."/>
            <person name="Spring S."/>
            <person name="Sikorski J."/>
            <person name="Woyke T."/>
            <person name="Bristow J."/>
            <person name="Eisen J.A."/>
            <person name="Markowitz V."/>
            <person name="Hugenholtz P."/>
            <person name="Klenk H.P."/>
            <person name="Kyrpides N.C."/>
        </authorList>
    </citation>
    <scope>NUCLEOTIDE SEQUENCE [LARGE SCALE GENOMIC DNA]</scope>
    <source>
        <strain evidence="2">ATCC 23168 / DSM 4126 / NBRC 15989 / NCIMB 1408 / VKM B-1430 / H-43</strain>
    </source>
</reference>